<gene>
    <name evidence="2" type="ORF">LCGC14_0894260</name>
</gene>
<keyword evidence="1" id="KW-0812">Transmembrane</keyword>
<keyword evidence="1" id="KW-0472">Membrane</keyword>
<evidence type="ECO:0000313" key="2">
    <source>
        <dbReference type="EMBL" id="KKN24486.1"/>
    </source>
</evidence>
<protein>
    <submittedName>
        <fullName evidence="2">Uncharacterized protein</fullName>
    </submittedName>
</protein>
<evidence type="ECO:0000256" key="1">
    <source>
        <dbReference type="SAM" id="Phobius"/>
    </source>
</evidence>
<reference evidence="2" key="1">
    <citation type="journal article" date="2015" name="Nature">
        <title>Complex archaea that bridge the gap between prokaryotes and eukaryotes.</title>
        <authorList>
            <person name="Spang A."/>
            <person name="Saw J.H."/>
            <person name="Jorgensen S.L."/>
            <person name="Zaremba-Niedzwiedzka K."/>
            <person name="Martijn J."/>
            <person name="Lind A.E."/>
            <person name="van Eijk R."/>
            <person name="Schleper C."/>
            <person name="Guy L."/>
            <person name="Ettema T.J."/>
        </authorList>
    </citation>
    <scope>NUCLEOTIDE SEQUENCE</scope>
</reference>
<accession>A0A0F9RHJ4</accession>
<keyword evidence="1" id="KW-1133">Transmembrane helix</keyword>
<name>A0A0F9RHJ4_9ZZZZ</name>
<dbReference type="AlphaFoldDB" id="A0A0F9RHJ4"/>
<sequence>MSLGILDPRKKENWKKVVVNRWFWIMIIGFVGYCIIQFVVR</sequence>
<organism evidence="2">
    <name type="scientific">marine sediment metagenome</name>
    <dbReference type="NCBI Taxonomy" id="412755"/>
    <lineage>
        <taxon>unclassified sequences</taxon>
        <taxon>metagenomes</taxon>
        <taxon>ecological metagenomes</taxon>
    </lineage>
</organism>
<proteinExistence type="predicted"/>
<comment type="caution">
    <text evidence="2">The sequence shown here is derived from an EMBL/GenBank/DDBJ whole genome shotgun (WGS) entry which is preliminary data.</text>
</comment>
<feature type="transmembrane region" description="Helical" evidence="1">
    <location>
        <begin position="21"/>
        <end position="40"/>
    </location>
</feature>
<dbReference type="EMBL" id="LAZR01002879">
    <property type="protein sequence ID" value="KKN24486.1"/>
    <property type="molecule type" value="Genomic_DNA"/>
</dbReference>